<dbReference type="PANTHER" id="PTHR33434">
    <property type="entry name" value="DEGV DOMAIN-CONTAINING PROTEIN DR_1986-RELATED"/>
    <property type="match status" value="1"/>
</dbReference>
<dbReference type="EMBL" id="ACZI02000003">
    <property type="protein sequence ID" value="EFV14437.2"/>
    <property type="molecule type" value="Genomic_DNA"/>
</dbReference>
<dbReference type="RefSeq" id="WP_021030681.1">
    <property type="nucleotide sequence ID" value="NZ_KI391954.1"/>
</dbReference>
<dbReference type="Pfam" id="PF02734">
    <property type="entry name" value="Dak2"/>
    <property type="match status" value="1"/>
</dbReference>
<organism evidence="2 3">
    <name type="scientific">Segniliparus rugosus (strain ATCC BAA-974 / DSM 45345 / CCUG 50838 / CIP 108380 / JCM 13579 / CDC 945)</name>
    <dbReference type="NCBI Taxonomy" id="679197"/>
    <lineage>
        <taxon>Bacteria</taxon>
        <taxon>Bacillati</taxon>
        <taxon>Actinomycetota</taxon>
        <taxon>Actinomycetes</taxon>
        <taxon>Mycobacteriales</taxon>
        <taxon>Segniliparaceae</taxon>
        <taxon>Segniliparus</taxon>
    </lineage>
</organism>
<protein>
    <submittedName>
        <fullName evidence="2">DAK2 domain fusion protein YloV</fullName>
    </submittedName>
</protein>
<comment type="caution">
    <text evidence="2">The sequence shown here is derived from an EMBL/GenBank/DDBJ whole genome shotgun (WGS) entry which is preliminary data.</text>
</comment>
<dbReference type="InterPro" id="IPR048394">
    <property type="entry name" value="FakA-like_M"/>
</dbReference>
<dbReference type="OrthoDB" id="9760324at2"/>
<dbReference type="Pfam" id="PF13684">
    <property type="entry name" value="FakA-like_C"/>
    <property type="match status" value="1"/>
</dbReference>
<reference evidence="2 3" key="1">
    <citation type="journal article" date="2011" name="Stand. Genomic Sci.">
        <title>High quality draft genome sequence of Segniliparus rugosus CDC 945(T)= (ATCC BAA-974(T)).</title>
        <authorList>
            <person name="Earl A.M."/>
            <person name="Desjardins C.A."/>
            <person name="Fitzgerald M.G."/>
            <person name="Arachchi H.M."/>
            <person name="Zeng Q."/>
            <person name="Mehta T."/>
            <person name="Griggs A."/>
            <person name="Birren B.W."/>
            <person name="Toney N.C."/>
            <person name="Carr J."/>
            <person name="Posey J."/>
            <person name="Butler W.R."/>
        </authorList>
    </citation>
    <scope>NUCLEOTIDE SEQUENCE [LARGE SCALE GENOMIC DNA]</scope>
    <source>
        <strain evidence="3">ATCC BAA-974 / DSM 45345 / CCUG 50838 / CIP 108380 / JCM 13579 / CDC 945</strain>
    </source>
</reference>
<dbReference type="SMART" id="SM01120">
    <property type="entry name" value="Dak2"/>
    <property type="match status" value="1"/>
</dbReference>
<dbReference type="InterPro" id="IPR004007">
    <property type="entry name" value="DhaL_dom"/>
</dbReference>
<evidence type="ECO:0000313" key="3">
    <source>
        <dbReference type="Proteomes" id="UP000004816"/>
    </source>
</evidence>
<dbReference type="Gene3D" id="1.25.40.340">
    <property type="match status" value="1"/>
</dbReference>
<dbReference type="InterPro" id="IPR019986">
    <property type="entry name" value="YloV-like"/>
</dbReference>
<dbReference type="SUPFAM" id="SSF101473">
    <property type="entry name" value="DhaL-like"/>
    <property type="match status" value="1"/>
</dbReference>
<accession>E5XMH2</accession>
<dbReference type="InterPro" id="IPR050270">
    <property type="entry name" value="DegV_domain_contain"/>
</dbReference>
<dbReference type="GO" id="GO:0004371">
    <property type="term" value="F:glycerone kinase activity"/>
    <property type="evidence" value="ECO:0007669"/>
    <property type="project" value="InterPro"/>
</dbReference>
<dbReference type="GO" id="GO:0006071">
    <property type="term" value="P:glycerol metabolic process"/>
    <property type="evidence" value="ECO:0007669"/>
    <property type="project" value="InterPro"/>
</dbReference>
<dbReference type="SMART" id="SM01121">
    <property type="entry name" value="Dak1_2"/>
    <property type="match status" value="1"/>
</dbReference>
<proteinExistence type="predicted"/>
<dbReference type="eggNOG" id="COG1461">
    <property type="taxonomic scope" value="Bacteria"/>
</dbReference>
<dbReference type="HOGENOM" id="CLU_017496_0_1_11"/>
<dbReference type="Pfam" id="PF21645">
    <property type="entry name" value="FakA-like_M"/>
    <property type="match status" value="1"/>
</dbReference>
<evidence type="ECO:0000313" key="2">
    <source>
        <dbReference type="EMBL" id="EFV14437.2"/>
    </source>
</evidence>
<evidence type="ECO:0000259" key="1">
    <source>
        <dbReference type="PROSITE" id="PS51480"/>
    </source>
</evidence>
<dbReference type="STRING" id="679197.HMPREF9336_00692"/>
<name>E5XMH2_SEGRC</name>
<sequence length="563" mass="58491">MGALNPWDEYRESGLIDHWARIATERLAQAQPQIDAVNVFPVADHDTGRNMLATMRAGLDALYRFPDIPWTAANIAQTLLQGVLDGARGNSGIILSQFWRAVSQTIARRRFDADGYAEALALSVALIGESVADPVEGTAWSVLRAAADRARELAAEGRAELAAVAAAVVEAAALAVARTPEQLPTLAEAKVVDAGGLGVLCVLDALAETVEEEKRAREAHEAWEEAETAPEPEQVRPEVLALLESIGPAEPVSVKRAGSGPARKREPAPAYHEVELELLGATAEDAARLRSRLADVGDSVVVAGDGTRLKAHAHTFDAGAVVLAGIQAGRVVAVRITNLPVSAPEPTRAVLALAAGEGLAALFRDAGAHVLDVGPGASPEGLAEAVAGIEADEVFVLPNGALAGPDLIRAASEIRAAGREARFLPCGSPLQGLAAIAVHDPDQPAGDDEYTMASAAAGARWARLVTAEEEAFTWAGKCSAGDCLGLVGDEVVLVSEKSAHACADLVDLMLASGGELVTVLLGQLGDESVADDMAEHMRRRHPGIELVVLDGGQPGEIAQVGVE</sequence>
<dbReference type="NCBIfam" id="TIGR03599">
    <property type="entry name" value="YloV"/>
    <property type="match status" value="1"/>
</dbReference>
<keyword evidence="3" id="KW-1185">Reference proteome</keyword>
<dbReference type="InterPro" id="IPR033470">
    <property type="entry name" value="FakA-like_C"/>
</dbReference>
<dbReference type="PANTHER" id="PTHR33434:SF4">
    <property type="entry name" value="PHOSPHATASE PROTEIN"/>
    <property type="match status" value="1"/>
</dbReference>
<dbReference type="AlphaFoldDB" id="E5XMH2"/>
<dbReference type="PROSITE" id="PS51480">
    <property type="entry name" value="DHAL"/>
    <property type="match status" value="1"/>
</dbReference>
<feature type="domain" description="DhaL" evidence="1">
    <location>
        <begin position="14"/>
        <end position="208"/>
    </location>
</feature>
<gene>
    <name evidence="2" type="ORF">HMPREF9336_00692</name>
</gene>
<dbReference type="Proteomes" id="UP000004816">
    <property type="component" value="Unassembled WGS sequence"/>
</dbReference>
<dbReference type="InterPro" id="IPR036117">
    <property type="entry name" value="DhaL_dom_sf"/>
</dbReference>